<evidence type="ECO:0000256" key="5">
    <source>
        <dbReference type="PROSITE-ProRule" id="PRU00169"/>
    </source>
</evidence>
<dbReference type="OrthoDB" id="9780312at2"/>
<dbReference type="InterPro" id="IPR039420">
    <property type="entry name" value="WalR-like"/>
</dbReference>
<feature type="domain" description="HTH luxR-type" evidence="6">
    <location>
        <begin position="148"/>
        <end position="212"/>
    </location>
</feature>
<dbReference type="GO" id="GO:0000160">
    <property type="term" value="P:phosphorelay signal transduction system"/>
    <property type="evidence" value="ECO:0007669"/>
    <property type="project" value="InterPro"/>
</dbReference>
<dbReference type="CDD" id="cd06170">
    <property type="entry name" value="LuxR_C_like"/>
    <property type="match status" value="1"/>
</dbReference>
<dbReference type="SUPFAM" id="SSF46894">
    <property type="entry name" value="C-terminal effector domain of the bipartite response regulators"/>
    <property type="match status" value="1"/>
</dbReference>
<keyword evidence="1 5" id="KW-0597">Phosphoprotein</keyword>
<dbReference type="Pfam" id="PF00072">
    <property type="entry name" value="Response_reg"/>
    <property type="match status" value="1"/>
</dbReference>
<keyword evidence="9" id="KW-1185">Reference proteome</keyword>
<dbReference type="RefSeq" id="WP_086034031.1">
    <property type="nucleotide sequence ID" value="NZ_MDSU01000018.1"/>
</dbReference>
<evidence type="ECO:0000313" key="9">
    <source>
        <dbReference type="Proteomes" id="UP000194141"/>
    </source>
</evidence>
<dbReference type="STRING" id="1562698.DESAMIL20_1357"/>
<dbReference type="Proteomes" id="UP000194141">
    <property type="component" value="Unassembled WGS sequence"/>
</dbReference>
<dbReference type="PANTHER" id="PTHR43214">
    <property type="entry name" value="TWO-COMPONENT RESPONSE REGULATOR"/>
    <property type="match status" value="1"/>
</dbReference>
<feature type="domain" description="Response regulatory" evidence="7">
    <location>
        <begin position="6"/>
        <end position="122"/>
    </location>
</feature>
<dbReference type="PROSITE" id="PS50110">
    <property type="entry name" value="RESPONSE_REGULATORY"/>
    <property type="match status" value="1"/>
</dbReference>
<evidence type="ECO:0000256" key="3">
    <source>
        <dbReference type="ARBA" id="ARBA00023125"/>
    </source>
</evidence>
<feature type="modified residue" description="4-aspartylphosphate" evidence="5">
    <location>
        <position position="57"/>
    </location>
</feature>
<sequence length="216" mass="24651">MKDVFTILIVDDHNIVVSGLRMLIEIHKMFKVVADANNATDAIDLTQKFKPDIIILDISLPGISGLDIISRLKQISNESKILILTMHENQIYIQKALEEGASGYILKHAADEDLIYALKTIIKGEIYIQPHLVGKIYIKKKQSYKTRDEIIWETLSEREKEVAILVAKGFTNKEIGEKLFLSEKTVATYRMRALAKLEMDKTKLLNLIIKLNLLEM</sequence>
<dbReference type="SMART" id="SM00448">
    <property type="entry name" value="REC"/>
    <property type="match status" value="1"/>
</dbReference>
<protein>
    <submittedName>
        <fullName evidence="8">Two-component response regulator</fullName>
    </submittedName>
</protein>
<evidence type="ECO:0000313" key="8">
    <source>
        <dbReference type="EMBL" id="OSS41804.1"/>
    </source>
</evidence>
<dbReference type="Gene3D" id="3.40.50.2300">
    <property type="match status" value="1"/>
</dbReference>
<evidence type="ECO:0000256" key="2">
    <source>
        <dbReference type="ARBA" id="ARBA00023015"/>
    </source>
</evidence>
<keyword evidence="3" id="KW-0238">DNA-binding</keyword>
<evidence type="ECO:0000259" key="7">
    <source>
        <dbReference type="PROSITE" id="PS50110"/>
    </source>
</evidence>
<comment type="caution">
    <text evidence="8">The sequence shown here is derived from an EMBL/GenBank/DDBJ whole genome shotgun (WGS) entry which is preliminary data.</text>
</comment>
<dbReference type="GO" id="GO:0003677">
    <property type="term" value="F:DNA binding"/>
    <property type="evidence" value="ECO:0007669"/>
    <property type="project" value="UniProtKB-KW"/>
</dbReference>
<dbReference type="InterPro" id="IPR000792">
    <property type="entry name" value="Tscrpt_reg_LuxR_C"/>
</dbReference>
<dbReference type="GO" id="GO:0006355">
    <property type="term" value="P:regulation of DNA-templated transcription"/>
    <property type="evidence" value="ECO:0007669"/>
    <property type="project" value="InterPro"/>
</dbReference>
<dbReference type="PROSITE" id="PS00622">
    <property type="entry name" value="HTH_LUXR_1"/>
    <property type="match status" value="1"/>
</dbReference>
<dbReference type="Pfam" id="PF00196">
    <property type="entry name" value="GerE"/>
    <property type="match status" value="1"/>
</dbReference>
<evidence type="ECO:0000256" key="4">
    <source>
        <dbReference type="ARBA" id="ARBA00023163"/>
    </source>
</evidence>
<dbReference type="PROSITE" id="PS50043">
    <property type="entry name" value="HTH_LUXR_2"/>
    <property type="match status" value="1"/>
</dbReference>
<dbReference type="PANTHER" id="PTHR43214:SF41">
    <property type="entry name" value="NITRATE_NITRITE RESPONSE REGULATOR PROTEIN NARP"/>
    <property type="match status" value="1"/>
</dbReference>
<dbReference type="InterPro" id="IPR011006">
    <property type="entry name" value="CheY-like_superfamily"/>
</dbReference>
<keyword evidence="2" id="KW-0805">Transcription regulation</keyword>
<accession>A0A1X4XWA6</accession>
<evidence type="ECO:0000259" key="6">
    <source>
        <dbReference type="PROSITE" id="PS50043"/>
    </source>
</evidence>
<keyword evidence="4" id="KW-0804">Transcription</keyword>
<dbReference type="SMART" id="SM00421">
    <property type="entry name" value="HTH_LUXR"/>
    <property type="match status" value="1"/>
</dbReference>
<dbReference type="InterPro" id="IPR058245">
    <property type="entry name" value="NreC/VraR/RcsB-like_REC"/>
</dbReference>
<dbReference type="InterPro" id="IPR016032">
    <property type="entry name" value="Sig_transdc_resp-reg_C-effctor"/>
</dbReference>
<gene>
    <name evidence="8" type="ORF">DESAMIL20_1357</name>
</gene>
<proteinExistence type="predicted"/>
<organism evidence="8 9">
    <name type="scientific">Desulfurella amilsii</name>
    <dbReference type="NCBI Taxonomy" id="1562698"/>
    <lineage>
        <taxon>Bacteria</taxon>
        <taxon>Pseudomonadati</taxon>
        <taxon>Campylobacterota</taxon>
        <taxon>Desulfurellia</taxon>
        <taxon>Desulfurellales</taxon>
        <taxon>Desulfurellaceae</taxon>
        <taxon>Desulfurella</taxon>
    </lineage>
</organism>
<dbReference type="SUPFAM" id="SSF52172">
    <property type="entry name" value="CheY-like"/>
    <property type="match status" value="1"/>
</dbReference>
<dbReference type="AlphaFoldDB" id="A0A1X4XWA6"/>
<dbReference type="InterPro" id="IPR001789">
    <property type="entry name" value="Sig_transdc_resp-reg_receiver"/>
</dbReference>
<evidence type="ECO:0000256" key="1">
    <source>
        <dbReference type="ARBA" id="ARBA00022553"/>
    </source>
</evidence>
<dbReference type="CDD" id="cd17535">
    <property type="entry name" value="REC_NarL-like"/>
    <property type="match status" value="1"/>
</dbReference>
<dbReference type="EMBL" id="MDSU01000018">
    <property type="protein sequence ID" value="OSS41804.1"/>
    <property type="molecule type" value="Genomic_DNA"/>
</dbReference>
<name>A0A1X4XWA6_9BACT</name>
<reference evidence="8 9" key="1">
    <citation type="journal article" date="2017" name="Front. Microbiol.">
        <title>Genome Sequence of Desulfurella amilsii Strain TR1 and Comparative Genomics of Desulfurellaceae Family.</title>
        <authorList>
            <person name="Florentino A.P."/>
            <person name="Stams A.J."/>
            <person name="Sanchez-Andrea I."/>
        </authorList>
    </citation>
    <scope>NUCLEOTIDE SEQUENCE [LARGE SCALE GENOMIC DNA]</scope>
    <source>
        <strain evidence="8 9">TR1</strain>
    </source>
</reference>
<dbReference type="PRINTS" id="PR00038">
    <property type="entry name" value="HTHLUXR"/>
</dbReference>